<dbReference type="UniPathway" id="UPA00143"/>
<name>A0A835LHA2_9MAGN</name>
<dbReference type="InterPro" id="IPR011989">
    <property type="entry name" value="ARM-like"/>
</dbReference>
<dbReference type="AlphaFoldDB" id="A0A835LHA2"/>
<accession>A0A835LHA2</accession>
<dbReference type="PANTHER" id="PTHR45958:SF6">
    <property type="entry name" value="U-BOX DOMAIN-CONTAINING PROTEIN 43"/>
    <property type="match status" value="1"/>
</dbReference>
<dbReference type="InterPro" id="IPR052608">
    <property type="entry name" value="U-box_domain_protein"/>
</dbReference>
<evidence type="ECO:0000259" key="5">
    <source>
        <dbReference type="PROSITE" id="PS51698"/>
    </source>
</evidence>
<feature type="domain" description="U-box" evidence="5">
    <location>
        <begin position="28"/>
        <end position="70"/>
    </location>
</feature>
<dbReference type="PROSITE" id="PS51698">
    <property type="entry name" value="U_BOX"/>
    <property type="match status" value="1"/>
</dbReference>
<evidence type="ECO:0000256" key="4">
    <source>
        <dbReference type="ARBA" id="ARBA00022679"/>
    </source>
</evidence>
<dbReference type="InterPro" id="IPR000225">
    <property type="entry name" value="Armadillo"/>
</dbReference>
<keyword evidence="4" id="KW-0808">Transferase</keyword>
<dbReference type="EMBL" id="JADFTS010000008">
    <property type="protein sequence ID" value="KAF9591729.1"/>
    <property type="molecule type" value="Genomic_DNA"/>
</dbReference>
<dbReference type="EC" id="2.3.2.27" evidence="3"/>
<dbReference type="SUPFAM" id="SSF57850">
    <property type="entry name" value="RING/U-box"/>
    <property type="match status" value="1"/>
</dbReference>
<evidence type="ECO:0000256" key="2">
    <source>
        <dbReference type="ARBA" id="ARBA00004906"/>
    </source>
</evidence>
<evidence type="ECO:0000313" key="6">
    <source>
        <dbReference type="EMBL" id="KAF9591729.1"/>
    </source>
</evidence>
<dbReference type="GO" id="GO:0061630">
    <property type="term" value="F:ubiquitin protein ligase activity"/>
    <property type="evidence" value="ECO:0007669"/>
    <property type="project" value="UniProtKB-EC"/>
</dbReference>
<dbReference type="Gene3D" id="1.25.10.10">
    <property type="entry name" value="Leucine-rich Repeat Variant"/>
    <property type="match status" value="1"/>
</dbReference>
<protein>
    <recommendedName>
        <fullName evidence="3">RING-type E3 ubiquitin transferase</fullName>
        <ecNumber evidence="3">2.3.2.27</ecNumber>
    </recommendedName>
</protein>
<dbReference type="InterPro" id="IPR016024">
    <property type="entry name" value="ARM-type_fold"/>
</dbReference>
<reference evidence="6 7" key="1">
    <citation type="submission" date="2020-10" db="EMBL/GenBank/DDBJ databases">
        <title>The Coptis chinensis genome and diversification of protoberbering-type alkaloids.</title>
        <authorList>
            <person name="Wang B."/>
            <person name="Shu S."/>
            <person name="Song C."/>
            <person name="Liu Y."/>
        </authorList>
    </citation>
    <scope>NUCLEOTIDE SEQUENCE [LARGE SCALE GENOMIC DNA]</scope>
    <source>
        <strain evidence="6">HL-2020</strain>
        <tissue evidence="6">Leaf</tissue>
    </source>
</reference>
<dbReference type="SMART" id="SM00185">
    <property type="entry name" value="ARM"/>
    <property type="match status" value="3"/>
</dbReference>
<dbReference type="InterPro" id="IPR003613">
    <property type="entry name" value="Ubox_domain"/>
</dbReference>
<dbReference type="Gene3D" id="3.30.40.10">
    <property type="entry name" value="Zinc/RING finger domain, C3HC4 (zinc finger)"/>
    <property type="match status" value="1"/>
</dbReference>
<dbReference type="PANTHER" id="PTHR45958">
    <property type="entry name" value="RING-TYPE E3 UBIQUITIN TRANSFERASE"/>
    <property type="match status" value="1"/>
</dbReference>
<dbReference type="OrthoDB" id="1977484at2759"/>
<evidence type="ECO:0000256" key="1">
    <source>
        <dbReference type="ARBA" id="ARBA00000900"/>
    </source>
</evidence>
<dbReference type="Pfam" id="PF04564">
    <property type="entry name" value="U-box"/>
    <property type="match status" value="1"/>
</dbReference>
<keyword evidence="7" id="KW-1185">Reference proteome</keyword>
<evidence type="ECO:0000313" key="7">
    <source>
        <dbReference type="Proteomes" id="UP000631114"/>
    </source>
</evidence>
<dbReference type="SMART" id="SM00504">
    <property type="entry name" value="Ubox"/>
    <property type="match status" value="1"/>
</dbReference>
<comment type="catalytic activity">
    <reaction evidence="1">
        <text>S-ubiquitinyl-[E2 ubiquitin-conjugating enzyme]-L-cysteine + [acceptor protein]-L-lysine = [E2 ubiquitin-conjugating enzyme]-L-cysteine + N(6)-ubiquitinyl-[acceptor protein]-L-lysine.</text>
        <dbReference type="EC" id="2.3.2.27"/>
    </reaction>
</comment>
<dbReference type="Proteomes" id="UP000631114">
    <property type="component" value="Unassembled WGS sequence"/>
</dbReference>
<evidence type="ECO:0000256" key="3">
    <source>
        <dbReference type="ARBA" id="ARBA00012483"/>
    </source>
</evidence>
<sequence>MEGSWDGSLDTGSQSDDRFRLKRTHIEPIYDAFVCPLTKQVMRDHVSLENGQSYEREAIEKWLKECKESGRNEAAQLDIAHRSLTPGSSEQDVLKALKYIQHICQKSRSNRHFIRSVDLIPITVNMLKSISRRVRCKTLETLCIVAEEDAYNKVVCRVGSSLVNAMRSGNMQSREAATGALNQISFSDASAKVLIEAGILPPLVKDFFTVGANQLPARLKEVSATILANLLL</sequence>
<dbReference type="SUPFAM" id="SSF48371">
    <property type="entry name" value="ARM repeat"/>
    <property type="match status" value="1"/>
</dbReference>
<comment type="caution">
    <text evidence="6">The sequence shown here is derived from an EMBL/GenBank/DDBJ whole genome shotgun (WGS) entry which is preliminary data.</text>
</comment>
<dbReference type="InterPro" id="IPR013083">
    <property type="entry name" value="Znf_RING/FYVE/PHD"/>
</dbReference>
<comment type="pathway">
    <text evidence="2">Protein modification; protein ubiquitination.</text>
</comment>
<dbReference type="GO" id="GO:0016567">
    <property type="term" value="P:protein ubiquitination"/>
    <property type="evidence" value="ECO:0007669"/>
    <property type="project" value="UniProtKB-UniPathway"/>
</dbReference>
<proteinExistence type="predicted"/>
<organism evidence="6 7">
    <name type="scientific">Coptis chinensis</name>
    <dbReference type="NCBI Taxonomy" id="261450"/>
    <lineage>
        <taxon>Eukaryota</taxon>
        <taxon>Viridiplantae</taxon>
        <taxon>Streptophyta</taxon>
        <taxon>Embryophyta</taxon>
        <taxon>Tracheophyta</taxon>
        <taxon>Spermatophyta</taxon>
        <taxon>Magnoliopsida</taxon>
        <taxon>Ranunculales</taxon>
        <taxon>Ranunculaceae</taxon>
        <taxon>Coptidoideae</taxon>
        <taxon>Coptis</taxon>
    </lineage>
</organism>
<gene>
    <name evidence="6" type="ORF">IFM89_006075</name>
</gene>